<dbReference type="Proteomes" id="UP000007305">
    <property type="component" value="Chromosome 5"/>
</dbReference>
<name>A0A804PGQ6_MAIZE</name>
<dbReference type="Gramene" id="Zm00001eb238750_T001">
    <property type="protein sequence ID" value="Zm00001eb238750_P001"/>
    <property type="gene ID" value="Zm00001eb238750"/>
</dbReference>
<accession>A0A804PGQ6</accession>
<organism evidence="1 2">
    <name type="scientific">Zea mays</name>
    <name type="common">Maize</name>
    <dbReference type="NCBI Taxonomy" id="4577"/>
    <lineage>
        <taxon>Eukaryota</taxon>
        <taxon>Viridiplantae</taxon>
        <taxon>Streptophyta</taxon>
        <taxon>Embryophyta</taxon>
        <taxon>Tracheophyta</taxon>
        <taxon>Spermatophyta</taxon>
        <taxon>Magnoliopsida</taxon>
        <taxon>Liliopsida</taxon>
        <taxon>Poales</taxon>
        <taxon>Poaceae</taxon>
        <taxon>PACMAD clade</taxon>
        <taxon>Panicoideae</taxon>
        <taxon>Andropogonodae</taxon>
        <taxon>Andropogoneae</taxon>
        <taxon>Tripsacinae</taxon>
        <taxon>Zea</taxon>
    </lineage>
</organism>
<reference evidence="1" key="2">
    <citation type="submission" date="2019-07" db="EMBL/GenBank/DDBJ databases">
        <authorList>
            <person name="Seetharam A."/>
            <person name="Woodhouse M."/>
            <person name="Cannon E."/>
        </authorList>
    </citation>
    <scope>NUCLEOTIDE SEQUENCE [LARGE SCALE GENOMIC DNA]</scope>
    <source>
        <strain evidence="1">cv. B73</strain>
    </source>
</reference>
<dbReference type="PANTHER" id="PTHR31317:SF6">
    <property type="entry name" value="EXPRESSED PROTEIN"/>
    <property type="match status" value="1"/>
</dbReference>
<evidence type="ECO:0000313" key="1">
    <source>
        <dbReference type="EnsemblPlants" id="Zm00001eb238750_P001"/>
    </source>
</evidence>
<sequence length="365" mass="38958">MAHQSFSGPPETFSPPFSPLCPWIHGPVPAIEFAVAPSSPLPNSGDPGATLACASLNCGDFTATERSSAARSRLFPRFDPLRPIQIERLGPRVPLRARASDAVSRLSASPAAAHPSRVPAPLVVSDSGEKMLASEALAATFHLSKADLEWFDGKPSLFSSRCGAGEACLKVLVYTDRKGSACGVSSGRLLGKATVPLDLKRAEAKPAVLHISSKAKLKFLNLSFRAALSAPDEPIRAGKGSPATAELCLTVRAEPDPRFVFEFDGEPECSPQVLQVRGSMRQPIFTCKFGCRSNSDLRRPGMRPERDAMEHKGWSVTVHDLKGSPVAMASMVTLFVPSLGTDRVSRSNPGAWLILRPAADGAWQP</sequence>
<protein>
    <submittedName>
        <fullName evidence="1">Uncharacterized protein</fullName>
    </submittedName>
</protein>
<dbReference type="InParanoid" id="A0A804PGQ6"/>
<dbReference type="EnsemblPlants" id="Zm00001eb238750_T001">
    <property type="protein sequence ID" value="Zm00001eb238750_P001"/>
    <property type="gene ID" value="Zm00001eb238750"/>
</dbReference>
<dbReference type="PANTHER" id="PTHR31317">
    <property type="entry name" value="OS08G0163500 PROTEIN"/>
    <property type="match status" value="1"/>
</dbReference>
<reference evidence="2" key="1">
    <citation type="journal article" date="2009" name="Science">
        <title>The B73 maize genome: complexity, diversity, and dynamics.</title>
        <authorList>
            <person name="Schnable P.S."/>
            <person name="Ware D."/>
            <person name="Fulton R.S."/>
            <person name="Stein J.C."/>
            <person name="Wei F."/>
            <person name="Pasternak S."/>
            <person name="Liang C."/>
            <person name="Zhang J."/>
            <person name="Fulton L."/>
            <person name="Graves T.A."/>
            <person name="Minx P."/>
            <person name="Reily A.D."/>
            <person name="Courtney L."/>
            <person name="Kruchowski S.S."/>
            <person name="Tomlinson C."/>
            <person name="Strong C."/>
            <person name="Delehaunty K."/>
            <person name="Fronick C."/>
            <person name="Courtney B."/>
            <person name="Rock S.M."/>
            <person name="Belter E."/>
            <person name="Du F."/>
            <person name="Kim K."/>
            <person name="Abbott R.M."/>
            <person name="Cotton M."/>
            <person name="Levy A."/>
            <person name="Marchetto P."/>
            <person name="Ochoa K."/>
            <person name="Jackson S.M."/>
            <person name="Gillam B."/>
            <person name="Chen W."/>
            <person name="Yan L."/>
            <person name="Higginbotham J."/>
            <person name="Cardenas M."/>
            <person name="Waligorski J."/>
            <person name="Applebaum E."/>
            <person name="Phelps L."/>
            <person name="Falcone J."/>
            <person name="Kanchi K."/>
            <person name="Thane T."/>
            <person name="Scimone A."/>
            <person name="Thane N."/>
            <person name="Henke J."/>
            <person name="Wang T."/>
            <person name="Ruppert J."/>
            <person name="Shah N."/>
            <person name="Rotter K."/>
            <person name="Hodges J."/>
            <person name="Ingenthron E."/>
            <person name="Cordes M."/>
            <person name="Kohlberg S."/>
            <person name="Sgro J."/>
            <person name="Delgado B."/>
            <person name="Mead K."/>
            <person name="Chinwalla A."/>
            <person name="Leonard S."/>
            <person name="Crouse K."/>
            <person name="Collura K."/>
            <person name="Kudrna D."/>
            <person name="Currie J."/>
            <person name="He R."/>
            <person name="Angelova A."/>
            <person name="Rajasekar S."/>
            <person name="Mueller T."/>
            <person name="Lomeli R."/>
            <person name="Scara G."/>
            <person name="Ko A."/>
            <person name="Delaney K."/>
            <person name="Wissotski M."/>
            <person name="Lopez G."/>
            <person name="Campos D."/>
            <person name="Braidotti M."/>
            <person name="Ashley E."/>
            <person name="Golser W."/>
            <person name="Kim H."/>
            <person name="Lee S."/>
            <person name="Lin J."/>
            <person name="Dujmic Z."/>
            <person name="Kim W."/>
            <person name="Talag J."/>
            <person name="Zuccolo A."/>
            <person name="Fan C."/>
            <person name="Sebastian A."/>
            <person name="Kramer M."/>
            <person name="Spiegel L."/>
            <person name="Nascimento L."/>
            <person name="Zutavern T."/>
            <person name="Miller B."/>
            <person name="Ambroise C."/>
            <person name="Muller S."/>
            <person name="Spooner W."/>
            <person name="Narechania A."/>
            <person name="Ren L."/>
            <person name="Wei S."/>
            <person name="Kumari S."/>
            <person name="Faga B."/>
            <person name="Levy M.J."/>
            <person name="McMahan L."/>
            <person name="Van Buren P."/>
            <person name="Vaughn M.W."/>
            <person name="Ying K."/>
            <person name="Yeh C.-T."/>
            <person name="Emrich S.J."/>
            <person name="Jia Y."/>
            <person name="Kalyanaraman A."/>
            <person name="Hsia A.-P."/>
            <person name="Barbazuk W.B."/>
            <person name="Baucom R.S."/>
            <person name="Brutnell T.P."/>
            <person name="Carpita N.C."/>
            <person name="Chaparro C."/>
            <person name="Chia J.-M."/>
            <person name="Deragon J.-M."/>
            <person name="Estill J.C."/>
            <person name="Fu Y."/>
            <person name="Jeddeloh J.A."/>
            <person name="Han Y."/>
            <person name="Lee H."/>
            <person name="Li P."/>
            <person name="Lisch D.R."/>
            <person name="Liu S."/>
            <person name="Liu Z."/>
            <person name="Nagel D.H."/>
            <person name="McCann M.C."/>
            <person name="SanMiguel P."/>
            <person name="Myers A.M."/>
            <person name="Nettleton D."/>
            <person name="Nguyen J."/>
            <person name="Penning B.W."/>
            <person name="Ponnala L."/>
            <person name="Schneider K.L."/>
            <person name="Schwartz D.C."/>
            <person name="Sharma A."/>
            <person name="Soderlund C."/>
            <person name="Springer N.M."/>
            <person name="Sun Q."/>
            <person name="Wang H."/>
            <person name="Waterman M."/>
            <person name="Westerman R."/>
            <person name="Wolfgruber T.K."/>
            <person name="Yang L."/>
            <person name="Yu Y."/>
            <person name="Zhang L."/>
            <person name="Zhou S."/>
            <person name="Zhu Q."/>
            <person name="Bennetzen J.L."/>
            <person name="Dawe R.K."/>
            <person name="Jiang J."/>
            <person name="Jiang N."/>
            <person name="Presting G.G."/>
            <person name="Wessler S.R."/>
            <person name="Aluru S."/>
            <person name="Martienssen R.A."/>
            <person name="Clifton S.W."/>
            <person name="McCombie W.R."/>
            <person name="Wing R.A."/>
            <person name="Wilson R.K."/>
        </authorList>
    </citation>
    <scope>NUCLEOTIDE SEQUENCE [LARGE SCALE GENOMIC DNA]</scope>
    <source>
        <strain evidence="2">cv. B73</strain>
    </source>
</reference>
<dbReference type="InterPro" id="IPR010410">
    <property type="entry name" value="DUF1005"/>
</dbReference>
<evidence type="ECO:0000313" key="2">
    <source>
        <dbReference type="Proteomes" id="UP000007305"/>
    </source>
</evidence>
<dbReference type="Pfam" id="PF06219">
    <property type="entry name" value="DUF1005"/>
    <property type="match status" value="1"/>
</dbReference>
<reference evidence="1" key="3">
    <citation type="submission" date="2021-05" db="UniProtKB">
        <authorList>
            <consortium name="EnsemblPlants"/>
        </authorList>
    </citation>
    <scope>IDENTIFICATION</scope>
    <source>
        <strain evidence="1">cv. B73</strain>
    </source>
</reference>
<proteinExistence type="predicted"/>
<keyword evidence="2" id="KW-1185">Reference proteome</keyword>
<dbReference type="AlphaFoldDB" id="A0A804PGQ6"/>